<evidence type="ECO:0000313" key="3">
    <source>
        <dbReference type="Proteomes" id="UP000608154"/>
    </source>
</evidence>
<comment type="caution">
    <text evidence="2">The sequence shown here is derived from an EMBL/GenBank/DDBJ whole genome shotgun (WGS) entry which is preliminary data.</text>
</comment>
<sequence>MPKLDHEAIPQSNGTGYPDPGRQWRRLAPAGGLTQMGPPKARDAHLRTKAPSRVTERPERRIYDEAAWIPQIILREASDRLCGE</sequence>
<keyword evidence="3" id="KW-1185">Reference proteome</keyword>
<name>A0A916TXA6_9SPHN</name>
<proteinExistence type="predicted"/>
<feature type="region of interest" description="Disordered" evidence="1">
    <location>
        <begin position="1"/>
        <end position="58"/>
    </location>
</feature>
<reference evidence="2" key="1">
    <citation type="journal article" date="2014" name="Int. J. Syst. Evol. Microbiol.">
        <title>Complete genome sequence of Corynebacterium casei LMG S-19264T (=DSM 44701T), isolated from a smear-ripened cheese.</title>
        <authorList>
            <consortium name="US DOE Joint Genome Institute (JGI-PGF)"/>
            <person name="Walter F."/>
            <person name="Albersmeier A."/>
            <person name="Kalinowski J."/>
            <person name="Ruckert C."/>
        </authorList>
    </citation>
    <scope>NUCLEOTIDE SEQUENCE</scope>
    <source>
        <strain evidence="2">CGMCC 1.15095</strain>
    </source>
</reference>
<gene>
    <name evidence="2" type="ORF">GCM10011494_32630</name>
</gene>
<organism evidence="2 3">
    <name type="scientific">Novosphingobium endophyticum</name>
    <dbReference type="NCBI Taxonomy" id="1955250"/>
    <lineage>
        <taxon>Bacteria</taxon>
        <taxon>Pseudomonadati</taxon>
        <taxon>Pseudomonadota</taxon>
        <taxon>Alphaproteobacteria</taxon>
        <taxon>Sphingomonadales</taxon>
        <taxon>Sphingomonadaceae</taxon>
        <taxon>Novosphingobium</taxon>
    </lineage>
</organism>
<accession>A0A916TXA6</accession>
<dbReference type="EMBL" id="BMHK01000029">
    <property type="protein sequence ID" value="GGC11340.1"/>
    <property type="molecule type" value="Genomic_DNA"/>
</dbReference>
<reference evidence="2" key="2">
    <citation type="submission" date="2020-09" db="EMBL/GenBank/DDBJ databases">
        <authorList>
            <person name="Sun Q."/>
            <person name="Zhou Y."/>
        </authorList>
    </citation>
    <scope>NUCLEOTIDE SEQUENCE</scope>
    <source>
        <strain evidence="2">CGMCC 1.15095</strain>
    </source>
</reference>
<protein>
    <submittedName>
        <fullName evidence="2">Uncharacterized protein</fullName>
    </submittedName>
</protein>
<dbReference type="Proteomes" id="UP000608154">
    <property type="component" value="Unassembled WGS sequence"/>
</dbReference>
<evidence type="ECO:0000256" key="1">
    <source>
        <dbReference type="SAM" id="MobiDB-lite"/>
    </source>
</evidence>
<evidence type="ECO:0000313" key="2">
    <source>
        <dbReference type="EMBL" id="GGC11340.1"/>
    </source>
</evidence>
<dbReference type="AlphaFoldDB" id="A0A916TXA6"/>